<dbReference type="Proteomes" id="UP000233597">
    <property type="component" value="Unassembled WGS sequence"/>
</dbReference>
<dbReference type="PANTHER" id="PTHR30472:SF25">
    <property type="entry name" value="ABC TRANSPORTER PERMEASE PROTEIN MJ0876-RELATED"/>
    <property type="match status" value="1"/>
</dbReference>
<evidence type="ECO:0000256" key="1">
    <source>
        <dbReference type="ARBA" id="ARBA00004651"/>
    </source>
</evidence>
<comment type="similarity">
    <text evidence="2">Belongs to the binding-protein-dependent transport system permease family. FecCD subfamily.</text>
</comment>
<dbReference type="SUPFAM" id="SSF81345">
    <property type="entry name" value="ABC transporter involved in vitamin B12 uptake, BtuC"/>
    <property type="match status" value="1"/>
</dbReference>
<dbReference type="OrthoDB" id="9811975at2"/>
<dbReference type="InterPro" id="IPR000522">
    <property type="entry name" value="ABC_transptr_permease_BtuC"/>
</dbReference>
<feature type="transmembrane region" description="Helical" evidence="8">
    <location>
        <begin position="164"/>
        <end position="184"/>
    </location>
</feature>
<evidence type="ECO:0000256" key="2">
    <source>
        <dbReference type="ARBA" id="ARBA00007935"/>
    </source>
</evidence>
<dbReference type="InterPro" id="IPR037294">
    <property type="entry name" value="ABC_BtuC-like"/>
</dbReference>
<organism evidence="9 10">
    <name type="scientific">Thalassospira marina</name>
    <dbReference type="NCBI Taxonomy" id="2048283"/>
    <lineage>
        <taxon>Bacteria</taxon>
        <taxon>Pseudomonadati</taxon>
        <taxon>Pseudomonadota</taxon>
        <taxon>Alphaproteobacteria</taxon>
        <taxon>Rhodospirillales</taxon>
        <taxon>Thalassospiraceae</taxon>
        <taxon>Thalassospira</taxon>
    </lineage>
</organism>
<keyword evidence="7 8" id="KW-0472">Membrane</keyword>
<feature type="transmembrane region" description="Helical" evidence="8">
    <location>
        <begin position="352"/>
        <end position="373"/>
    </location>
</feature>
<dbReference type="PANTHER" id="PTHR30472">
    <property type="entry name" value="FERRIC ENTEROBACTIN TRANSPORT SYSTEM PERMEASE PROTEIN"/>
    <property type="match status" value="1"/>
</dbReference>
<sequence length="379" mass="39932">MNHPTPKDVAANGNVQHDDVNISQTGIDAVTTPQSDHSLAGQYRRFILRRVLWLSVLAIALFASVIVNIMTGPALLTVGQVIGGIIDPASLDAATHVIIFDVRLPFALMAVVIGAALGLAGAEMQTVLNNPLASPSTLGIMHAATLGASLAIVFNLTFGLPENFVIPISAFAGAILAMAAIQFLSRAYGASVDTIVLFGIALVFALDALVSLIQFAASSDSLQQIVFWTMGSLARASWEKIAIVSVVLCSCLPLAMRHVWKMTALRGGEDYARSFGVAVERLRLLVLIRVSILTAVAVAFTGVIGFVGLVGPHISRLAFGEDHRFYIPGSVLAGAFILSMASLVSKHIVPGILIPDGIVTALIGIPLFLALLLSQKRRG</sequence>
<evidence type="ECO:0000256" key="3">
    <source>
        <dbReference type="ARBA" id="ARBA00022448"/>
    </source>
</evidence>
<evidence type="ECO:0000256" key="4">
    <source>
        <dbReference type="ARBA" id="ARBA00022475"/>
    </source>
</evidence>
<keyword evidence="4" id="KW-1003">Cell membrane</keyword>
<keyword evidence="6 8" id="KW-1133">Transmembrane helix</keyword>
<evidence type="ECO:0000313" key="9">
    <source>
        <dbReference type="EMBL" id="PKR55216.1"/>
    </source>
</evidence>
<keyword evidence="5 8" id="KW-0812">Transmembrane</keyword>
<feature type="transmembrane region" description="Helical" evidence="8">
    <location>
        <begin position="290"/>
        <end position="314"/>
    </location>
</feature>
<dbReference type="CDD" id="cd06550">
    <property type="entry name" value="TM_ABC_iron-siderophores_like"/>
    <property type="match status" value="1"/>
</dbReference>
<comment type="caution">
    <text evidence="9">The sequence shown here is derived from an EMBL/GenBank/DDBJ whole genome shotgun (WGS) entry which is preliminary data.</text>
</comment>
<reference evidence="9 10" key="1">
    <citation type="submission" date="2017-09" db="EMBL/GenBank/DDBJ databases">
        <title>Biodiversity and function of Thalassospira species in the particle-attached aromatic-hydrocarbon-degrading consortia from the surface seawater of the South China Sea.</title>
        <authorList>
            <person name="Dong C."/>
            <person name="Liu R."/>
            <person name="Shao Z."/>
        </authorList>
    </citation>
    <scope>NUCLEOTIDE SEQUENCE [LARGE SCALE GENOMIC DNA]</scope>
    <source>
        <strain evidence="9 10">CSC1P2</strain>
    </source>
</reference>
<dbReference type="GO" id="GO:0005886">
    <property type="term" value="C:plasma membrane"/>
    <property type="evidence" value="ECO:0007669"/>
    <property type="project" value="UniProtKB-SubCell"/>
</dbReference>
<feature type="transmembrane region" description="Helical" evidence="8">
    <location>
        <begin position="140"/>
        <end position="158"/>
    </location>
</feature>
<feature type="transmembrane region" description="Helical" evidence="8">
    <location>
        <begin position="51"/>
        <end position="70"/>
    </location>
</feature>
<dbReference type="GO" id="GO:0022857">
    <property type="term" value="F:transmembrane transporter activity"/>
    <property type="evidence" value="ECO:0007669"/>
    <property type="project" value="InterPro"/>
</dbReference>
<comment type="subcellular location">
    <subcellularLocation>
        <location evidence="1">Cell membrane</location>
        <topology evidence="1">Multi-pass membrane protein</topology>
    </subcellularLocation>
</comment>
<feature type="transmembrane region" description="Helical" evidence="8">
    <location>
        <begin position="326"/>
        <end position="345"/>
    </location>
</feature>
<dbReference type="Gene3D" id="1.10.3470.10">
    <property type="entry name" value="ABC transporter involved in vitamin B12 uptake, BtuC"/>
    <property type="match status" value="1"/>
</dbReference>
<dbReference type="AlphaFoldDB" id="A0A2N3KXJ9"/>
<evidence type="ECO:0000256" key="5">
    <source>
        <dbReference type="ARBA" id="ARBA00022692"/>
    </source>
</evidence>
<evidence type="ECO:0000256" key="6">
    <source>
        <dbReference type="ARBA" id="ARBA00022989"/>
    </source>
</evidence>
<dbReference type="GO" id="GO:0033214">
    <property type="term" value="P:siderophore-iron import into cell"/>
    <property type="evidence" value="ECO:0007669"/>
    <property type="project" value="TreeGrafter"/>
</dbReference>
<protein>
    <submittedName>
        <fullName evidence="9">Iron ABC transporter permease</fullName>
    </submittedName>
</protein>
<feature type="transmembrane region" description="Helical" evidence="8">
    <location>
        <begin position="196"/>
        <end position="217"/>
    </location>
</feature>
<evidence type="ECO:0000313" key="10">
    <source>
        <dbReference type="Proteomes" id="UP000233597"/>
    </source>
</evidence>
<proteinExistence type="inferred from homology"/>
<evidence type="ECO:0000256" key="7">
    <source>
        <dbReference type="ARBA" id="ARBA00023136"/>
    </source>
</evidence>
<name>A0A2N3KXJ9_9PROT</name>
<keyword evidence="3" id="KW-0813">Transport</keyword>
<dbReference type="FunFam" id="1.10.3470.10:FF:000001">
    <property type="entry name" value="Vitamin B12 ABC transporter permease BtuC"/>
    <property type="match status" value="1"/>
</dbReference>
<dbReference type="EMBL" id="NWTK01000002">
    <property type="protein sequence ID" value="PKR55216.1"/>
    <property type="molecule type" value="Genomic_DNA"/>
</dbReference>
<gene>
    <name evidence="9" type="ORF">COO20_03245</name>
</gene>
<feature type="transmembrane region" description="Helical" evidence="8">
    <location>
        <begin position="106"/>
        <end position="128"/>
    </location>
</feature>
<dbReference type="Pfam" id="PF01032">
    <property type="entry name" value="FecCD"/>
    <property type="match status" value="1"/>
</dbReference>
<dbReference type="RefSeq" id="WP_101264264.1">
    <property type="nucleotide sequence ID" value="NZ_NWTK01000002.1"/>
</dbReference>
<accession>A0A2N3KXJ9</accession>
<evidence type="ECO:0000256" key="8">
    <source>
        <dbReference type="SAM" id="Phobius"/>
    </source>
</evidence>
<feature type="transmembrane region" description="Helical" evidence="8">
    <location>
        <begin position="237"/>
        <end position="256"/>
    </location>
</feature>